<dbReference type="RefSeq" id="WP_048175446.1">
    <property type="nucleotide sequence ID" value="NZ_QREL01000001.1"/>
</dbReference>
<keyword evidence="3" id="KW-1185">Reference proteome</keyword>
<feature type="domain" description="4Fe-4S ferredoxin-type" evidence="1">
    <location>
        <begin position="4"/>
        <end position="33"/>
    </location>
</feature>
<dbReference type="InterPro" id="IPR017896">
    <property type="entry name" value="4Fe4S_Fe-S-bd"/>
</dbReference>
<dbReference type="SUPFAM" id="SSF54862">
    <property type="entry name" value="4Fe-4S ferredoxins"/>
    <property type="match status" value="1"/>
</dbReference>
<dbReference type="Pfam" id="PF12838">
    <property type="entry name" value="Fer4_7"/>
    <property type="match status" value="1"/>
</dbReference>
<protein>
    <submittedName>
        <fullName evidence="2">Ketoisovalerate ferredoxin oxidoreductase delta subunit</fullName>
    </submittedName>
</protein>
<dbReference type="AlphaFoldDB" id="A0A371NDS2"/>
<reference evidence="2 3" key="1">
    <citation type="submission" date="2018-07" db="EMBL/GenBank/DDBJ databases">
        <title>Genomic Encyclopedia of Type Strains, Phase IV (KMG-IV): sequencing the most valuable type-strain genomes for metagenomic binning, comparative biology and taxonomic classification.</title>
        <authorList>
            <person name="Goeker M."/>
        </authorList>
    </citation>
    <scope>NUCLEOTIDE SEQUENCE [LARGE SCALE GENOMIC DNA]</scope>
    <source>
        <strain evidence="2 3">DSM 7466</strain>
    </source>
</reference>
<dbReference type="EMBL" id="QREL01000001">
    <property type="protein sequence ID" value="REE28652.1"/>
    <property type="molecule type" value="Genomic_DNA"/>
</dbReference>
<evidence type="ECO:0000259" key="1">
    <source>
        <dbReference type="PROSITE" id="PS51379"/>
    </source>
</evidence>
<comment type="caution">
    <text evidence="2">The sequence shown here is derived from an EMBL/GenBank/DDBJ whole genome shotgun (WGS) entry which is preliminary data.</text>
</comment>
<accession>A0A371NDS2</accession>
<feature type="domain" description="4Fe-4S ferredoxin-type" evidence="1">
    <location>
        <begin position="40"/>
        <end position="70"/>
    </location>
</feature>
<dbReference type="PROSITE" id="PS51379">
    <property type="entry name" value="4FE4S_FER_2"/>
    <property type="match status" value="2"/>
</dbReference>
<dbReference type="GeneID" id="24853845"/>
<sequence length="79" mass="8909">MKKAYPVINSVECKACERCIIACPRKVLHMSSKINERGYHYVEYQGEGCNGCGNCYYTCPEINAIEVHIERCEDGNTDG</sequence>
<dbReference type="GO" id="GO:0016491">
    <property type="term" value="F:oxidoreductase activity"/>
    <property type="evidence" value="ECO:0007669"/>
    <property type="project" value="UniProtKB-ARBA"/>
</dbReference>
<name>A0A371NDS2_9EURY</name>
<gene>
    <name evidence="2" type="ORF">C7452_0672</name>
</gene>
<organism evidence="2 3">
    <name type="scientific">Methanothermobacter defluvii</name>
    <dbReference type="NCBI Taxonomy" id="49339"/>
    <lineage>
        <taxon>Archaea</taxon>
        <taxon>Methanobacteriati</taxon>
        <taxon>Methanobacteriota</taxon>
        <taxon>Methanomada group</taxon>
        <taxon>Methanobacteria</taxon>
        <taxon>Methanobacteriales</taxon>
        <taxon>Methanobacteriaceae</taxon>
        <taxon>Methanothermobacter</taxon>
    </lineage>
</organism>
<dbReference type="InterPro" id="IPR017900">
    <property type="entry name" value="4Fe4S_Fe_S_CS"/>
</dbReference>
<proteinExistence type="predicted"/>
<evidence type="ECO:0000313" key="2">
    <source>
        <dbReference type="EMBL" id="REE28652.1"/>
    </source>
</evidence>
<dbReference type="Gene3D" id="3.30.70.20">
    <property type="match status" value="1"/>
</dbReference>
<evidence type="ECO:0000313" key="3">
    <source>
        <dbReference type="Proteomes" id="UP000256864"/>
    </source>
</evidence>
<dbReference type="Proteomes" id="UP000256864">
    <property type="component" value="Unassembled WGS sequence"/>
</dbReference>
<dbReference type="PROSITE" id="PS00198">
    <property type="entry name" value="4FE4S_FER_1"/>
    <property type="match status" value="1"/>
</dbReference>